<protein>
    <submittedName>
        <fullName evidence="9">Longitudinals lacking protein, isoform G</fullName>
    </submittedName>
</protein>
<dbReference type="AlphaFoldDB" id="A0AAE1H5Z1"/>
<dbReference type="Gene3D" id="3.30.160.60">
    <property type="entry name" value="Classic Zinc Finger"/>
    <property type="match status" value="2"/>
</dbReference>
<evidence type="ECO:0000256" key="7">
    <source>
        <dbReference type="PROSITE-ProRule" id="PRU00042"/>
    </source>
</evidence>
<reference evidence="9" key="2">
    <citation type="journal article" date="2023" name="BMC Genomics">
        <title>Pest status, molecular evolution, and epigenetic factors derived from the genome assembly of Frankliniella fusca, a thysanopteran phytovirus vector.</title>
        <authorList>
            <person name="Catto M.A."/>
            <person name="Labadie P.E."/>
            <person name="Jacobson A.L."/>
            <person name="Kennedy G.G."/>
            <person name="Srinivasan R."/>
            <person name="Hunt B.G."/>
        </authorList>
    </citation>
    <scope>NUCLEOTIDE SEQUENCE</scope>
    <source>
        <strain evidence="9">PL_HMW_Pooled</strain>
    </source>
</reference>
<organism evidence="9 10">
    <name type="scientific">Frankliniella fusca</name>
    <dbReference type="NCBI Taxonomy" id="407009"/>
    <lineage>
        <taxon>Eukaryota</taxon>
        <taxon>Metazoa</taxon>
        <taxon>Ecdysozoa</taxon>
        <taxon>Arthropoda</taxon>
        <taxon>Hexapoda</taxon>
        <taxon>Insecta</taxon>
        <taxon>Pterygota</taxon>
        <taxon>Neoptera</taxon>
        <taxon>Paraneoptera</taxon>
        <taxon>Thysanoptera</taxon>
        <taxon>Terebrantia</taxon>
        <taxon>Thripoidea</taxon>
        <taxon>Thripidae</taxon>
        <taxon>Frankliniella</taxon>
    </lineage>
</organism>
<evidence type="ECO:0000256" key="1">
    <source>
        <dbReference type="ARBA" id="ARBA00004123"/>
    </source>
</evidence>
<comment type="caution">
    <text evidence="9">The sequence shown here is derived from an EMBL/GenBank/DDBJ whole genome shotgun (WGS) entry which is preliminary data.</text>
</comment>
<proteinExistence type="predicted"/>
<evidence type="ECO:0000313" key="9">
    <source>
        <dbReference type="EMBL" id="KAK3915461.1"/>
    </source>
</evidence>
<dbReference type="PANTHER" id="PTHR24406">
    <property type="entry name" value="TRANSCRIPTIONAL REPRESSOR CTCFL-RELATED"/>
    <property type="match status" value="1"/>
</dbReference>
<keyword evidence="3" id="KW-0677">Repeat</keyword>
<dbReference type="EMBL" id="JAHWGI010000440">
    <property type="protein sequence ID" value="KAK3915461.1"/>
    <property type="molecule type" value="Genomic_DNA"/>
</dbReference>
<dbReference type="SMART" id="SM00355">
    <property type="entry name" value="ZnF_C2H2"/>
    <property type="match status" value="2"/>
</dbReference>
<evidence type="ECO:0000313" key="10">
    <source>
        <dbReference type="Proteomes" id="UP001219518"/>
    </source>
</evidence>
<dbReference type="Proteomes" id="UP001219518">
    <property type="component" value="Unassembled WGS sequence"/>
</dbReference>
<evidence type="ECO:0000256" key="2">
    <source>
        <dbReference type="ARBA" id="ARBA00022723"/>
    </source>
</evidence>
<keyword evidence="10" id="KW-1185">Reference proteome</keyword>
<keyword evidence="6" id="KW-0539">Nucleus</keyword>
<keyword evidence="2" id="KW-0479">Metal-binding</keyword>
<reference evidence="9" key="1">
    <citation type="submission" date="2021-07" db="EMBL/GenBank/DDBJ databases">
        <authorList>
            <person name="Catto M.A."/>
            <person name="Jacobson A."/>
            <person name="Kennedy G."/>
            <person name="Labadie P."/>
            <person name="Hunt B.G."/>
            <person name="Srinivasan R."/>
        </authorList>
    </citation>
    <scope>NUCLEOTIDE SEQUENCE</scope>
    <source>
        <strain evidence="9">PL_HMW_Pooled</strain>
        <tissue evidence="9">Head</tissue>
    </source>
</reference>
<dbReference type="PROSITE" id="PS50157">
    <property type="entry name" value="ZINC_FINGER_C2H2_2"/>
    <property type="match status" value="1"/>
</dbReference>
<evidence type="ECO:0000256" key="4">
    <source>
        <dbReference type="ARBA" id="ARBA00022771"/>
    </source>
</evidence>
<evidence type="ECO:0000256" key="3">
    <source>
        <dbReference type="ARBA" id="ARBA00022737"/>
    </source>
</evidence>
<dbReference type="InterPro" id="IPR050888">
    <property type="entry name" value="ZnF_C2H2-type_TF"/>
</dbReference>
<name>A0AAE1H5Z1_9NEOP</name>
<dbReference type="SUPFAM" id="SSF57667">
    <property type="entry name" value="beta-beta-alpha zinc fingers"/>
    <property type="match status" value="1"/>
</dbReference>
<dbReference type="GO" id="GO:0005634">
    <property type="term" value="C:nucleus"/>
    <property type="evidence" value="ECO:0007669"/>
    <property type="project" value="UniProtKB-SubCell"/>
</dbReference>
<evidence type="ECO:0000256" key="6">
    <source>
        <dbReference type="ARBA" id="ARBA00023242"/>
    </source>
</evidence>
<feature type="domain" description="C2H2-type" evidence="8">
    <location>
        <begin position="60"/>
        <end position="91"/>
    </location>
</feature>
<keyword evidence="5" id="KW-0862">Zinc</keyword>
<evidence type="ECO:0000259" key="8">
    <source>
        <dbReference type="PROSITE" id="PS50157"/>
    </source>
</evidence>
<dbReference type="Pfam" id="PF00096">
    <property type="entry name" value="zf-C2H2"/>
    <property type="match status" value="1"/>
</dbReference>
<dbReference type="GO" id="GO:0008270">
    <property type="term" value="F:zinc ion binding"/>
    <property type="evidence" value="ECO:0007669"/>
    <property type="project" value="UniProtKB-KW"/>
</dbReference>
<accession>A0AAE1H5Z1</accession>
<dbReference type="InterPro" id="IPR013087">
    <property type="entry name" value="Znf_C2H2_type"/>
</dbReference>
<gene>
    <name evidence="9" type="ORF">KUF71_005768</name>
</gene>
<keyword evidence="4 7" id="KW-0863">Zinc-finger</keyword>
<evidence type="ECO:0000256" key="5">
    <source>
        <dbReference type="ARBA" id="ARBA00022833"/>
    </source>
</evidence>
<comment type="subcellular location">
    <subcellularLocation>
        <location evidence="1">Nucleus</location>
    </subcellularLocation>
</comment>
<sequence>MIAAVNRVHPIGGSAAINGMVTTTGWASASGPGEYPCPQCSRTYRWKDPLGFVRTTQRRRKCGQYFCHCGKAYRYLDSLYKHQKWECGKDPQFQCPHCPHRSKRRSNLGIHMRRRHPDFEINWEGAWPGNYANAANDISQESLSGAQYRCGCGNSYRYERNLKMHQKRECGKEPSIICPHCSYRSKQKSHMKRHIRCKHGVLSATI</sequence>
<dbReference type="InterPro" id="IPR036236">
    <property type="entry name" value="Znf_C2H2_sf"/>
</dbReference>